<evidence type="ECO:0000313" key="3">
    <source>
        <dbReference type="Proteomes" id="UP000270856"/>
    </source>
</evidence>
<keyword evidence="1" id="KW-1133">Transmembrane helix</keyword>
<accession>A0A3N4P619</accession>
<protein>
    <submittedName>
        <fullName evidence="2">Uncharacterized protein</fullName>
    </submittedName>
</protein>
<dbReference type="InterPro" id="IPR046739">
    <property type="entry name" value="DUF6789"/>
</dbReference>
<feature type="transmembrane region" description="Helical" evidence="1">
    <location>
        <begin position="9"/>
        <end position="29"/>
    </location>
</feature>
<dbReference type="OrthoDB" id="9814048at2"/>
<keyword evidence="3" id="KW-1185">Reference proteome</keyword>
<sequence length="80" mass="8944">MNTKMQRTVLAGIVGTAIMTIIMMIASLMGMPKMSPPQMLSGTLGMPIFVGWGMHFIIGVLFAFTYTYMCFFKYKLVMFG</sequence>
<keyword evidence="1" id="KW-0812">Transmembrane</keyword>
<dbReference type="Proteomes" id="UP000270856">
    <property type="component" value="Unassembled WGS sequence"/>
</dbReference>
<proteinExistence type="predicted"/>
<organism evidence="2 3">
    <name type="scientific">Aureibaculum marinum</name>
    <dbReference type="NCBI Taxonomy" id="2487930"/>
    <lineage>
        <taxon>Bacteria</taxon>
        <taxon>Pseudomonadati</taxon>
        <taxon>Bacteroidota</taxon>
        <taxon>Flavobacteriia</taxon>
        <taxon>Flavobacteriales</taxon>
        <taxon>Flavobacteriaceae</taxon>
        <taxon>Aureibaculum</taxon>
    </lineage>
</organism>
<gene>
    <name evidence="2" type="ORF">EGM88_03930</name>
</gene>
<dbReference type="AlphaFoldDB" id="A0A3N4P619"/>
<comment type="caution">
    <text evidence="2">The sequence shown here is derived from an EMBL/GenBank/DDBJ whole genome shotgun (WGS) entry which is preliminary data.</text>
</comment>
<reference evidence="2 3" key="1">
    <citation type="submission" date="2018-11" db="EMBL/GenBank/DDBJ databases">
        <title>Aureibaculum marinum gen. nov., sp. nov., a member of the family Flavobacteriaceae isolated from the Bohai Sea.</title>
        <authorList>
            <person name="Ji X."/>
        </authorList>
    </citation>
    <scope>NUCLEOTIDE SEQUENCE [LARGE SCALE GENOMIC DNA]</scope>
    <source>
        <strain evidence="2 3">BH-SD17</strain>
    </source>
</reference>
<dbReference type="Pfam" id="PF20587">
    <property type="entry name" value="DUF6789"/>
    <property type="match status" value="1"/>
</dbReference>
<dbReference type="EMBL" id="RPFJ01000004">
    <property type="protein sequence ID" value="RPD99149.1"/>
    <property type="molecule type" value="Genomic_DNA"/>
</dbReference>
<evidence type="ECO:0000313" key="2">
    <source>
        <dbReference type="EMBL" id="RPD99149.1"/>
    </source>
</evidence>
<evidence type="ECO:0000256" key="1">
    <source>
        <dbReference type="SAM" id="Phobius"/>
    </source>
</evidence>
<feature type="transmembrane region" description="Helical" evidence="1">
    <location>
        <begin position="49"/>
        <end position="71"/>
    </location>
</feature>
<name>A0A3N4P619_9FLAO</name>
<keyword evidence="1" id="KW-0472">Membrane</keyword>